<proteinExistence type="predicted"/>
<keyword evidence="2" id="KW-1185">Reference proteome</keyword>
<name>A0A4C1XPY2_EUMVA</name>
<dbReference type="Proteomes" id="UP000299102">
    <property type="component" value="Unassembled WGS sequence"/>
</dbReference>
<sequence length="100" mass="11180">MLKQTRPAACKICLSGAIAGLARRDEIYKNGIAMSSVASIHFNNLLSSIRSRRLKHLGTPSPTQATKSSFESHRRLIWLSLYLGVSIFKCTPRAFYMSLH</sequence>
<reference evidence="1 2" key="1">
    <citation type="journal article" date="2019" name="Commun. Biol.">
        <title>The bagworm genome reveals a unique fibroin gene that provides high tensile strength.</title>
        <authorList>
            <person name="Kono N."/>
            <person name="Nakamura H."/>
            <person name="Ohtoshi R."/>
            <person name="Tomita M."/>
            <person name="Numata K."/>
            <person name="Arakawa K."/>
        </authorList>
    </citation>
    <scope>NUCLEOTIDE SEQUENCE [LARGE SCALE GENOMIC DNA]</scope>
</reference>
<dbReference type="AlphaFoldDB" id="A0A4C1XPY2"/>
<evidence type="ECO:0000313" key="1">
    <source>
        <dbReference type="EMBL" id="GBP65072.1"/>
    </source>
</evidence>
<protein>
    <submittedName>
        <fullName evidence="1">Uncharacterized protein</fullName>
    </submittedName>
</protein>
<gene>
    <name evidence="1" type="ORF">EVAR_46866_1</name>
</gene>
<organism evidence="1 2">
    <name type="scientific">Eumeta variegata</name>
    <name type="common">Bagworm moth</name>
    <name type="synonym">Eumeta japonica</name>
    <dbReference type="NCBI Taxonomy" id="151549"/>
    <lineage>
        <taxon>Eukaryota</taxon>
        <taxon>Metazoa</taxon>
        <taxon>Ecdysozoa</taxon>
        <taxon>Arthropoda</taxon>
        <taxon>Hexapoda</taxon>
        <taxon>Insecta</taxon>
        <taxon>Pterygota</taxon>
        <taxon>Neoptera</taxon>
        <taxon>Endopterygota</taxon>
        <taxon>Lepidoptera</taxon>
        <taxon>Glossata</taxon>
        <taxon>Ditrysia</taxon>
        <taxon>Tineoidea</taxon>
        <taxon>Psychidae</taxon>
        <taxon>Oiketicinae</taxon>
        <taxon>Eumeta</taxon>
    </lineage>
</organism>
<dbReference type="EMBL" id="BGZK01000918">
    <property type="protein sequence ID" value="GBP65072.1"/>
    <property type="molecule type" value="Genomic_DNA"/>
</dbReference>
<evidence type="ECO:0000313" key="2">
    <source>
        <dbReference type="Proteomes" id="UP000299102"/>
    </source>
</evidence>
<comment type="caution">
    <text evidence="1">The sequence shown here is derived from an EMBL/GenBank/DDBJ whole genome shotgun (WGS) entry which is preliminary data.</text>
</comment>
<accession>A0A4C1XPY2</accession>